<name>A0ABW6U3E6_9ACTN</name>
<dbReference type="EMBL" id="JBIAUT010000010">
    <property type="protein sequence ID" value="MFF4219320.1"/>
    <property type="molecule type" value="Genomic_DNA"/>
</dbReference>
<dbReference type="Proteomes" id="UP001602123">
    <property type="component" value="Unassembled WGS sequence"/>
</dbReference>
<comment type="caution">
    <text evidence="1">The sequence shown here is derived from an EMBL/GenBank/DDBJ whole genome shotgun (WGS) entry which is preliminary data.</text>
</comment>
<gene>
    <name evidence="1" type="ORF">ACFYZM_23990</name>
</gene>
<evidence type="ECO:0000313" key="1">
    <source>
        <dbReference type="EMBL" id="MFF4219320.1"/>
    </source>
</evidence>
<protein>
    <submittedName>
        <fullName evidence="1">Uncharacterized protein</fullName>
    </submittedName>
</protein>
<organism evidence="1 2">
    <name type="scientific">Streptomyces nondiastaticus</name>
    <dbReference type="NCBI Taxonomy" id="3154512"/>
    <lineage>
        <taxon>Bacteria</taxon>
        <taxon>Bacillati</taxon>
        <taxon>Actinomycetota</taxon>
        <taxon>Actinomycetes</taxon>
        <taxon>Kitasatosporales</taxon>
        <taxon>Streptomycetaceae</taxon>
        <taxon>Streptomyces</taxon>
    </lineage>
</organism>
<keyword evidence="2" id="KW-1185">Reference proteome</keyword>
<dbReference type="RefSeq" id="WP_388630697.1">
    <property type="nucleotide sequence ID" value="NZ_JBIAUT010000010.1"/>
</dbReference>
<proteinExistence type="predicted"/>
<evidence type="ECO:0000313" key="2">
    <source>
        <dbReference type="Proteomes" id="UP001602123"/>
    </source>
</evidence>
<accession>A0ABW6U3E6</accession>
<sequence length="49" mass="5108">MATSLALRSYVAFTRYEAAGQAANWTAPAAFVPEEFPALTGKAACRSAA</sequence>
<reference evidence="1 2" key="1">
    <citation type="submission" date="2024-10" db="EMBL/GenBank/DDBJ databases">
        <title>The Natural Products Discovery Center: Release of the First 8490 Sequenced Strains for Exploring Actinobacteria Biosynthetic Diversity.</title>
        <authorList>
            <person name="Kalkreuter E."/>
            <person name="Kautsar S.A."/>
            <person name="Yang D."/>
            <person name="Bader C.D."/>
            <person name="Teijaro C.N."/>
            <person name="Fluegel L."/>
            <person name="Davis C.M."/>
            <person name="Simpson J.R."/>
            <person name="Lauterbach L."/>
            <person name="Steele A.D."/>
            <person name="Gui C."/>
            <person name="Meng S."/>
            <person name="Li G."/>
            <person name="Viehrig K."/>
            <person name="Ye F."/>
            <person name="Su P."/>
            <person name="Kiefer A.F."/>
            <person name="Nichols A."/>
            <person name="Cepeda A.J."/>
            <person name="Yan W."/>
            <person name="Fan B."/>
            <person name="Jiang Y."/>
            <person name="Adhikari A."/>
            <person name="Zheng C.-J."/>
            <person name="Schuster L."/>
            <person name="Cowan T.M."/>
            <person name="Smanski M.J."/>
            <person name="Chevrette M.G."/>
            <person name="De Carvalho L.P.S."/>
            <person name="Shen B."/>
        </authorList>
    </citation>
    <scope>NUCLEOTIDE SEQUENCE [LARGE SCALE GENOMIC DNA]</scope>
    <source>
        <strain evidence="1 2">NPDC001650</strain>
    </source>
</reference>